<dbReference type="InterPro" id="IPR014030">
    <property type="entry name" value="Ketoacyl_synth_N"/>
</dbReference>
<gene>
    <name evidence="3" type="ORF">PU02_1052</name>
</gene>
<keyword evidence="4" id="KW-1185">Reference proteome</keyword>
<dbReference type="InterPro" id="IPR000794">
    <property type="entry name" value="Beta-ketoacyl_synthase"/>
</dbReference>
<dbReference type="KEGG" id="banc:PU02_1052"/>
<dbReference type="RefSeq" id="WP_053944352.1">
    <property type="nucleotide sequence ID" value="NZ_CP010401.1"/>
</dbReference>
<evidence type="ECO:0000256" key="1">
    <source>
        <dbReference type="ARBA" id="ARBA00022679"/>
    </source>
</evidence>
<dbReference type="EMBL" id="CP010401">
    <property type="protein sequence ID" value="ALE03866.1"/>
    <property type="molecule type" value="Genomic_DNA"/>
</dbReference>
<dbReference type="AlphaFoldDB" id="A0A0M5KZF9"/>
<keyword evidence="3" id="KW-0012">Acyltransferase</keyword>
<dbReference type="InterPro" id="IPR016039">
    <property type="entry name" value="Thiolase-like"/>
</dbReference>
<dbReference type="Pfam" id="PF00109">
    <property type="entry name" value="ketoacyl-synt"/>
    <property type="match status" value="1"/>
</dbReference>
<feature type="domain" description="Beta-ketoacyl synthase-like N-terminal" evidence="2">
    <location>
        <begin position="5"/>
        <end position="254"/>
    </location>
</feature>
<dbReference type="EC" id="2.3.1.41" evidence="3"/>
<name>A0A0M5KZF9_9HYPH</name>
<dbReference type="Proteomes" id="UP000057213">
    <property type="component" value="Chromosome"/>
</dbReference>
<dbReference type="GO" id="GO:0006633">
    <property type="term" value="P:fatty acid biosynthetic process"/>
    <property type="evidence" value="ECO:0007669"/>
    <property type="project" value="TreeGrafter"/>
</dbReference>
<dbReference type="PANTHER" id="PTHR11712">
    <property type="entry name" value="POLYKETIDE SYNTHASE-RELATED"/>
    <property type="match status" value="1"/>
</dbReference>
<accession>A0A0M5KZF9</accession>
<sequence length="391" mass="42922">MQDQAVFITGIGLISSLGEGVSSHWDKLNNPMVTPNIDDVSFAPYIVHKLTEVDWNKQIPRKSDQRQMETWQRLGTYAAGLALEDAKIKNDEKLTSTMDMIVAAGGGERDISVDTQILTRARTEIDRDLMLNLSLSNELRPTLFLAQLSNLLAGNISIVHKVTGSSRTFMGEEGSGLSAIQIAASRIKSRQSTHVLVGASYNAQRYDMLLAYELGNLLTRGEWKPVWDRKNSLGGGVITGSGAVFLVLEGAEHARRRNAHVYAEIAELITDQTNRKKNLLKETISTMLKKIGANSSFMISAASGFHETTKAEKNALDEENIFYRGITTLFGHLWEAQFPLALALAAIAVKNRKSFPALSIHEKSFSGEICEAFVSTVGVKRAEGVARLVSI</sequence>
<evidence type="ECO:0000313" key="3">
    <source>
        <dbReference type="EMBL" id="ALE03866.1"/>
    </source>
</evidence>
<reference evidence="3 4" key="1">
    <citation type="journal article" date="2015" name="Genome Announc.">
        <title>Complete Genome Sequence of Bartonella ancashensis Strain 20.00, Isolated from the Blood of a Patient with Verruga Peruana.</title>
        <authorList>
            <person name="Hang J."/>
            <person name="Mullins K.E."/>
            <person name="Clifford R.J."/>
            <person name="Onmus-Leone F."/>
            <person name="Yang Y."/>
            <person name="Jiang J."/>
            <person name="Leguia M."/>
            <person name="Kasper M.R."/>
            <person name="Maguina C."/>
            <person name="Lesho E.P."/>
            <person name="Jarman R.G."/>
            <person name="Richards A.L."/>
            <person name="Blazes D."/>
        </authorList>
    </citation>
    <scope>NUCLEOTIDE SEQUENCE [LARGE SCALE GENOMIC DNA]</scope>
    <source>
        <strain evidence="3 4">20.00</strain>
    </source>
</reference>
<proteinExistence type="predicted"/>
<protein>
    <submittedName>
        <fullName evidence="3">3-oxoacyl-[acyl-carrier-protein] synthase, KASII</fullName>
        <ecNumber evidence="3">2.3.1.41</ecNumber>
    </submittedName>
</protein>
<dbReference type="PANTHER" id="PTHR11712:SF336">
    <property type="entry name" value="3-OXOACYL-[ACYL-CARRIER-PROTEIN] SYNTHASE, MITOCHONDRIAL"/>
    <property type="match status" value="1"/>
</dbReference>
<dbReference type="GO" id="GO:0004315">
    <property type="term" value="F:3-oxoacyl-[acyl-carrier-protein] synthase activity"/>
    <property type="evidence" value="ECO:0007669"/>
    <property type="project" value="UniProtKB-EC"/>
</dbReference>
<dbReference type="SUPFAM" id="SSF53901">
    <property type="entry name" value="Thiolase-like"/>
    <property type="match status" value="2"/>
</dbReference>
<keyword evidence="1 3" id="KW-0808">Transferase</keyword>
<evidence type="ECO:0000313" key="4">
    <source>
        <dbReference type="Proteomes" id="UP000057213"/>
    </source>
</evidence>
<evidence type="ECO:0000259" key="2">
    <source>
        <dbReference type="Pfam" id="PF00109"/>
    </source>
</evidence>
<dbReference type="OrthoDB" id="9808685at2"/>
<dbReference type="Gene3D" id="3.40.47.10">
    <property type="match status" value="1"/>
</dbReference>
<dbReference type="PATRIC" id="fig|1318743.3.peg.1067"/>
<organism evidence="3 4">
    <name type="scientific">Bartonella ancashensis</name>
    <dbReference type="NCBI Taxonomy" id="1318743"/>
    <lineage>
        <taxon>Bacteria</taxon>
        <taxon>Pseudomonadati</taxon>
        <taxon>Pseudomonadota</taxon>
        <taxon>Alphaproteobacteria</taxon>
        <taxon>Hyphomicrobiales</taxon>
        <taxon>Bartonellaceae</taxon>
        <taxon>Bartonella</taxon>
    </lineage>
</organism>
<dbReference type="STRING" id="1318743.PU02_1052"/>
<dbReference type="NCBIfam" id="NF005084">
    <property type="entry name" value="PRK06519.1"/>
    <property type="match status" value="1"/>
</dbReference>